<accession>A0A371GM03</accession>
<protein>
    <submittedName>
        <fullName evidence="2">Uncharacterized protein</fullName>
    </submittedName>
</protein>
<organism evidence="2 3">
    <name type="scientific">Mucuna pruriens</name>
    <name type="common">Velvet bean</name>
    <name type="synonym">Dolichos pruriens</name>
    <dbReference type="NCBI Taxonomy" id="157652"/>
    <lineage>
        <taxon>Eukaryota</taxon>
        <taxon>Viridiplantae</taxon>
        <taxon>Streptophyta</taxon>
        <taxon>Embryophyta</taxon>
        <taxon>Tracheophyta</taxon>
        <taxon>Spermatophyta</taxon>
        <taxon>Magnoliopsida</taxon>
        <taxon>eudicotyledons</taxon>
        <taxon>Gunneridae</taxon>
        <taxon>Pentapetalae</taxon>
        <taxon>rosids</taxon>
        <taxon>fabids</taxon>
        <taxon>Fabales</taxon>
        <taxon>Fabaceae</taxon>
        <taxon>Papilionoideae</taxon>
        <taxon>50 kb inversion clade</taxon>
        <taxon>NPAAA clade</taxon>
        <taxon>indigoferoid/millettioid clade</taxon>
        <taxon>Phaseoleae</taxon>
        <taxon>Mucuna</taxon>
    </lineage>
</organism>
<comment type="caution">
    <text evidence="2">The sequence shown here is derived from an EMBL/GenBank/DDBJ whole genome shotgun (WGS) entry which is preliminary data.</text>
</comment>
<dbReference type="EMBL" id="QJKJ01005087">
    <property type="protein sequence ID" value="RDX91556.1"/>
    <property type="molecule type" value="Genomic_DNA"/>
</dbReference>
<dbReference type="Proteomes" id="UP000257109">
    <property type="component" value="Unassembled WGS sequence"/>
</dbReference>
<evidence type="ECO:0000313" key="3">
    <source>
        <dbReference type="Proteomes" id="UP000257109"/>
    </source>
</evidence>
<evidence type="ECO:0000313" key="2">
    <source>
        <dbReference type="EMBL" id="RDX91556.1"/>
    </source>
</evidence>
<keyword evidence="1" id="KW-0472">Membrane</keyword>
<dbReference type="AlphaFoldDB" id="A0A371GM03"/>
<name>A0A371GM03_MUCPR</name>
<sequence length="63" mass="7323">MFELLHVDIWGPYEPSLFLVIDTFLLLLMIIIGLHGMFVVFIKDNVLNPFNKMVVLRGNINTF</sequence>
<feature type="transmembrane region" description="Helical" evidence="1">
    <location>
        <begin position="20"/>
        <end position="42"/>
    </location>
</feature>
<keyword evidence="3" id="KW-1185">Reference proteome</keyword>
<gene>
    <name evidence="2" type="ORF">CR513_26451</name>
</gene>
<keyword evidence="1" id="KW-0812">Transmembrane</keyword>
<feature type="non-terminal residue" evidence="2">
    <location>
        <position position="1"/>
    </location>
</feature>
<evidence type="ECO:0000256" key="1">
    <source>
        <dbReference type="SAM" id="Phobius"/>
    </source>
</evidence>
<proteinExistence type="predicted"/>
<keyword evidence="1" id="KW-1133">Transmembrane helix</keyword>
<reference evidence="2" key="1">
    <citation type="submission" date="2018-05" db="EMBL/GenBank/DDBJ databases">
        <title>Draft genome of Mucuna pruriens seed.</title>
        <authorList>
            <person name="Nnadi N.E."/>
            <person name="Vos R."/>
            <person name="Hasami M.H."/>
            <person name="Devisetty U.K."/>
            <person name="Aguiy J.C."/>
        </authorList>
    </citation>
    <scope>NUCLEOTIDE SEQUENCE [LARGE SCALE GENOMIC DNA]</scope>
    <source>
        <strain evidence="2">JCA_2017</strain>
    </source>
</reference>